<feature type="transmembrane region" description="Helical" evidence="7">
    <location>
        <begin position="417"/>
        <end position="450"/>
    </location>
</feature>
<keyword evidence="3 7" id="KW-0812">Transmembrane</keyword>
<gene>
    <name evidence="9" type="ORF">KK137_01895</name>
</gene>
<dbReference type="PANTHER" id="PTHR43652:SF1">
    <property type="entry name" value="RESPONSE REGULATOR"/>
    <property type="match status" value="1"/>
</dbReference>
<reference evidence="9 10" key="1">
    <citation type="submission" date="2021-05" db="EMBL/GenBank/DDBJ databases">
        <title>Croceibacterium sp. LX-88 genome sequence.</title>
        <authorList>
            <person name="Luo X."/>
        </authorList>
    </citation>
    <scope>NUCLEOTIDE SEQUENCE [LARGE SCALE GENOMIC DNA]</scope>
    <source>
        <strain evidence="9 10">LX-88</strain>
    </source>
</reference>
<dbReference type="Pfam" id="PF02080">
    <property type="entry name" value="TrkA_C"/>
    <property type="match status" value="2"/>
</dbReference>
<evidence type="ECO:0000256" key="2">
    <source>
        <dbReference type="ARBA" id="ARBA00022448"/>
    </source>
</evidence>
<feature type="domain" description="RCK C-terminal" evidence="8">
    <location>
        <begin position="215"/>
        <end position="304"/>
    </location>
</feature>
<feature type="transmembrane region" description="Helical" evidence="7">
    <location>
        <begin position="492"/>
        <end position="512"/>
    </location>
</feature>
<dbReference type="Pfam" id="PF03600">
    <property type="entry name" value="CitMHS"/>
    <property type="match status" value="1"/>
</dbReference>
<evidence type="ECO:0000259" key="8">
    <source>
        <dbReference type="PROSITE" id="PS51202"/>
    </source>
</evidence>
<dbReference type="InterPro" id="IPR006037">
    <property type="entry name" value="RCK_C"/>
</dbReference>
<dbReference type="SUPFAM" id="SSF116726">
    <property type="entry name" value="TrkA C-terminal domain-like"/>
    <property type="match status" value="2"/>
</dbReference>
<feature type="transmembrane region" description="Helical" evidence="7">
    <location>
        <begin position="547"/>
        <end position="565"/>
    </location>
</feature>
<sequence length="607" mass="64798">MFDLLIVLGLLLAAIVMFAIGRPRMDAVALLMMVMLPLSGIITVEQALAGFADPNIILIAALFVVGEALVRTGVAKSLGDWLVTRSGSSEARLIVLLMIVVAGAGSFMSSTGVVAIFVPIVLRIARNARIPAGRLMMPLSVAALLSGMMTLVATAPNLVIHAELQRHGLPGFGFFDFTPFGIPLLVLAVAYMLGARRFLGGESALAATSGRPTLGDFVERYGLEGREYRFLVESGSPLIGRALNEFNLRGSTGINVIAIERTKVFTRELLRPYAQFRLEAGDVVMIDMCRPDIDLDELERLYKFHRLPLAAPYFGDRSQEIGMAEVLLSPDSDLVGKTVVTSGFRTEHDLSVVGIRRAREVLDGLVADVVLRAGDTLLVIGPWRAIDYLPVHSDDLIVLNTPVEVEDVVPQASRAPYAVAILALTVFLLATGFVPNVLAALIGCLLFGLTRCIDMNSAYESIHWKTLVLIVGMLPFSIALEAVGATDIAAQWLLSVVSSGSLTLVLVMLFVVTAVLGLFISNTATAVLMAPIAIAMAQALGVSPYPLAMTVALAASAAFITPVSSPVNMLVVGPGNYRFGDFVRIGIPLTLIVLVVTVLLVPVILPF</sequence>
<protein>
    <submittedName>
        <fullName evidence="9">Anion permease</fullName>
    </submittedName>
</protein>
<comment type="subcellular location">
    <subcellularLocation>
        <location evidence="1">Membrane</location>
        <topology evidence="1">Multi-pass membrane protein</topology>
    </subcellularLocation>
</comment>
<keyword evidence="2" id="KW-0813">Transport</keyword>
<comment type="caution">
    <text evidence="9">The sequence shown here is derived from an EMBL/GenBank/DDBJ whole genome shotgun (WGS) entry which is preliminary data.</text>
</comment>
<keyword evidence="4" id="KW-0677">Repeat</keyword>
<feature type="domain" description="RCK C-terminal" evidence="8">
    <location>
        <begin position="311"/>
        <end position="395"/>
    </location>
</feature>
<feature type="transmembrane region" description="Helical" evidence="7">
    <location>
        <begin position="172"/>
        <end position="193"/>
    </location>
</feature>
<feature type="transmembrane region" description="Helical" evidence="7">
    <location>
        <begin position="139"/>
        <end position="160"/>
    </location>
</feature>
<evidence type="ECO:0000256" key="1">
    <source>
        <dbReference type="ARBA" id="ARBA00004141"/>
    </source>
</evidence>
<dbReference type="EMBL" id="JAHFVK010000001">
    <property type="protein sequence ID" value="MBT2133073.1"/>
    <property type="molecule type" value="Genomic_DNA"/>
</dbReference>
<evidence type="ECO:0000256" key="3">
    <source>
        <dbReference type="ARBA" id="ARBA00022692"/>
    </source>
</evidence>
<feature type="transmembrane region" description="Helical" evidence="7">
    <location>
        <begin position="462"/>
        <end position="480"/>
    </location>
</feature>
<evidence type="ECO:0000313" key="10">
    <source>
        <dbReference type="Proteomes" id="UP000811255"/>
    </source>
</evidence>
<evidence type="ECO:0000256" key="7">
    <source>
        <dbReference type="SAM" id="Phobius"/>
    </source>
</evidence>
<evidence type="ECO:0000313" key="9">
    <source>
        <dbReference type="EMBL" id="MBT2133073.1"/>
    </source>
</evidence>
<dbReference type="InterPro" id="IPR004680">
    <property type="entry name" value="Cit_transptr-like_dom"/>
</dbReference>
<dbReference type="InterPro" id="IPR036721">
    <property type="entry name" value="RCK_C_sf"/>
</dbReference>
<dbReference type="PROSITE" id="PS01271">
    <property type="entry name" value="NA_SULFATE"/>
    <property type="match status" value="1"/>
</dbReference>
<proteinExistence type="predicted"/>
<dbReference type="InterPro" id="IPR051679">
    <property type="entry name" value="DASS-Related_Transporters"/>
</dbReference>
<feature type="transmembrane region" description="Helical" evidence="7">
    <location>
        <begin position="94"/>
        <end position="118"/>
    </location>
</feature>
<feature type="transmembrane region" description="Helical" evidence="7">
    <location>
        <begin position="29"/>
        <end position="49"/>
    </location>
</feature>
<dbReference type="Gene3D" id="3.30.70.1450">
    <property type="entry name" value="Regulator of K+ conductance, C-terminal domain"/>
    <property type="match status" value="2"/>
</dbReference>
<feature type="transmembrane region" description="Helical" evidence="7">
    <location>
        <begin position="56"/>
        <end position="74"/>
    </location>
</feature>
<feature type="transmembrane region" description="Helical" evidence="7">
    <location>
        <begin position="518"/>
        <end position="540"/>
    </location>
</feature>
<keyword evidence="10" id="KW-1185">Reference proteome</keyword>
<evidence type="ECO:0000256" key="4">
    <source>
        <dbReference type="ARBA" id="ARBA00022737"/>
    </source>
</evidence>
<dbReference type="PROSITE" id="PS51202">
    <property type="entry name" value="RCK_C"/>
    <property type="match status" value="2"/>
</dbReference>
<evidence type="ECO:0000256" key="6">
    <source>
        <dbReference type="ARBA" id="ARBA00023136"/>
    </source>
</evidence>
<evidence type="ECO:0000256" key="5">
    <source>
        <dbReference type="ARBA" id="ARBA00022989"/>
    </source>
</evidence>
<name>A0ABS5VZX2_9SPHN</name>
<keyword evidence="6 7" id="KW-0472">Membrane</keyword>
<dbReference type="RefSeq" id="WP_214534360.1">
    <property type="nucleotide sequence ID" value="NZ_JAHFVK010000001.1"/>
</dbReference>
<dbReference type="PANTHER" id="PTHR43652">
    <property type="entry name" value="BASIC AMINO ACID ANTIPORTER YFCC-RELATED"/>
    <property type="match status" value="1"/>
</dbReference>
<dbReference type="Proteomes" id="UP000811255">
    <property type="component" value="Unassembled WGS sequence"/>
</dbReference>
<organism evidence="9 10">
    <name type="scientific">Croceibacterium selenioxidans</name>
    <dbReference type="NCBI Taxonomy" id="2838833"/>
    <lineage>
        <taxon>Bacteria</taxon>
        <taxon>Pseudomonadati</taxon>
        <taxon>Pseudomonadota</taxon>
        <taxon>Alphaproteobacteria</taxon>
        <taxon>Sphingomonadales</taxon>
        <taxon>Erythrobacteraceae</taxon>
        <taxon>Croceibacterium</taxon>
    </lineage>
</organism>
<feature type="transmembrane region" description="Helical" evidence="7">
    <location>
        <begin position="585"/>
        <end position="605"/>
    </location>
</feature>
<accession>A0ABS5VZX2</accession>
<keyword evidence="5 7" id="KW-1133">Transmembrane helix</keyword>
<dbReference type="InterPro" id="IPR031312">
    <property type="entry name" value="Na/sul_symport_CS"/>
</dbReference>